<gene>
    <name evidence="1" type="ORF">GCM10010937_02010</name>
</gene>
<proteinExistence type="predicted"/>
<protein>
    <submittedName>
        <fullName evidence="1">Uncharacterized protein</fullName>
    </submittedName>
</protein>
<comment type="caution">
    <text evidence="1">The sequence shown here is derived from an EMBL/GenBank/DDBJ whole genome shotgun (WGS) entry which is preliminary data.</text>
</comment>
<dbReference type="Proteomes" id="UP001156613">
    <property type="component" value="Unassembled WGS sequence"/>
</dbReference>
<keyword evidence="2" id="KW-1185">Reference proteome</keyword>
<organism evidence="1 2">
    <name type="scientific">Gluconobacter japonicus</name>
    <dbReference type="NCBI Taxonomy" id="376620"/>
    <lineage>
        <taxon>Bacteria</taxon>
        <taxon>Pseudomonadati</taxon>
        <taxon>Pseudomonadota</taxon>
        <taxon>Alphaproteobacteria</taxon>
        <taxon>Acetobacterales</taxon>
        <taxon>Acetobacteraceae</taxon>
        <taxon>Gluconobacter</taxon>
    </lineage>
</organism>
<dbReference type="EMBL" id="BSNT01000014">
    <property type="protein sequence ID" value="GLQ58399.1"/>
    <property type="molecule type" value="Genomic_DNA"/>
</dbReference>
<evidence type="ECO:0000313" key="1">
    <source>
        <dbReference type="EMBL" id="GLQ58399.1"/>
    </source>
</evidence>
<evidence type="ECO:0000313" key="2">
    <source>
        <dbReference type="Proteomes" id="UP001156613"/>
    </source>
</evidence>
<accession>A0ABQ5WF14</accession>
<name>A0ABQ5WF14_GLUJA</name>
<sequence>MHETGLLDGRPVYFRATVTSDCFSVSGDDGRRLLERHELVRAFPQWSLLIEKTMTPVYVSPNHLLKQIADIQRQWRNKSRNGVPKHVKIIDVTNKAFKDLSACLGLSNPSEEDKFILSSVLKEELREEDLERIVAVRSRILTKTNIELLKFILEKARMSQLSTC</sequence>
<reference evidence="2" key="1">
    <citation type="journal article" date="2019" name="Int. J. Syst. Evol. Microbiol.">
        <title>The Global Catalogue of Microorganisms (GCM) 10K type strain sequencing project: providing services to taxonomists for standard genome sequencing and annotation.</title>
        <authorList>
            <consortium name="The Broad Institute Genomics Platform"/>
            <consortium name="The Broad Institute Genome Sequencing Center for Infectious Disease"/>
            <person name="Wu L."/>
            <person name="Ma J."/>
        </authorList>
    </citation>
    <scope>NUCLEOTIDE SEQUENCE [LARGE SCALE GENOMIC DNA]</scope>
    <source>
        <strain evidence="2">NBRC 3271</strain>
    </source>
</reference>